<keyword evidence="6" id="KW-0540">Nuclease</keyword>
<evidence type="ECO:0000256" key="2">
    <source>
        <dbReference type="ARBA" id="ARBA00011322"/>
    </source>
</evidence>
<dbReference type="Pfam" id="PF13558">
    <property type="entry name" value="SbcC_Walker_B"/>
    <property type="match status" value="1"/>
</dbReference>
<feature type="coiled-coil region" evidence="4">
    <location>
        <begin position="75"/>
        <end position="129"/>
    </location>
</feature>
<dbReference type="eggNOG" id="COG0419">
    <property type="taxonomic scope" value="Bacteria"/>
</dbReference>
<evidence type="ECO:0000256" key="3">
    <source>
        <dbReference type="ARBA" id="ARBA00013368"/>
    </source>
</evidence>
<keyword evidence="4" id="KW-0175">Coiled coil</keyword>
<organism evidence="6 7">
    <name type="scientific">Paenibacillus pini JCM 16418</name>
    <dbReference type="NCBI Taxonomy" id="1236976"/>
    <lineage>
        <taxon>Bacteria</taxon>
        <taxon>Bacillati</taxon>
        <taxon>Bacillota</taxon>
        <taxon>Bacilli</taxon>
        <taxon>Bacillales</taxon>
        <taxon>Paenibacillaceae</taxon>
        <taxon>Paenibacillus</taxon>
    </lineage>
</organism>
<comment type="subunit">
    <text evidence="2">Heterodimer of SbcC and SbcD.</text>
</comment>
<name>W7Y7X9_9BACL</name>
<protein>
    <recommendedName>
        <fullName evidence="3">Nuclease SbcCD subunit C</fullName>
    </recommendedName>
</protein>
<dbReference type="PANTHER" id="PTHR32114:SF2">
    <property type="entry name" value="ABC TRANSPORTER ABCH.3"/>
    <property type="match status" value="1"/>
</dbReference>
<dbReference type="SUPFAM" id="SSF52540">
    <property type="entry name" value="P-loop containing nucleoside triphosphate hydrolases"/>
    <property type="match status" value="1"/>
</dbReference>
<evidence type="ECO:0000256" key="5">
    <source>
        <dbReference type="SAM" id="MobiDB-lite"/>
    </source>
</evidence>
<evidence type="ECO:0000256" key="1">
    <source>
        <dbReference type="ARBA" id="ARBA00006930"/>
    </source>
</evidence>
<dbReference type="Proteomes" id="UP000019364">
    <property type="component" value="Unassembled WGS sequence"/>
</dbReference>
<accession>W7Y7X9</accession>
<dbReference type="STRING" id="1236976.JCM16418_1012"/>
<evidence type="ECO:0000313" key="7">
    <source>
        <dbReference type="Proteomes" id="UP000019364"/>
    </source>
</evidence>
<dbReference type="Gene3D" id="3.40.50.300">
    <property type="entry name" value="P-loop containing nucleotide triphosphate hydrolases"/>
    <property type="match status" value="1"/>
</dbReference>
<dbReference type="EMBL" id="BAVZ01000002">
    <property type="protein sequence ID" value="GAF07025.1"/>
    <property type="molecule type" value="Genomic_DNA"/>
</dbReference>
<feature type="compositionally biased region" description="Basic and acidic residues" evidence="5">
    <location>
        <begin position="738"/>
        <end position="752"/>
    </location>
</feature>
<feature type="coiled-coil region" evidence="4">
    <location>
        <begin position="495"/>
        <end position="564"/>
    </location>
</feature>
<dbReference type="AlphaFoldDB" id="W7Y7X9"/>
<keyword evidence="7" id="KW-1185">Reference proteome</keyword>
<dbReference type="InterPro" id="IPR027417">
    <property type="entry name" value="P-loop_NTPase"/>
</dbReference>
<gene>
    <name evidence="6" type="ORF">JCM16418_1012</name>
</gene>
<comment type="similarity">
    <text evidence="1">Belongs to the SMC family. SbcC subfamily.</text>
</comment>
<evidence type="ECO:0000313" key="6">
    <source>
        <dbReference type="EMBL" id="GAF07025.1"/>
    </source>
</evidence>
<feature type="coiled-coil region" evidence="4">
    <location>
        <begin position="215"/>
        <end position="249"/>
    </location>
</feature>
<proteinExistence type="inferred from homology"/>
<keyword evidence="6" id="KW-0269">Exonuclease</keyword>
<feature type="coiled-coil region" evidence="4">
    <location>
        <begin position="419"/>
        <end position="449"/>
    </location>
</feature>
<feature type="region of interest" description="Disordered" evidence="5">
    <location>
        <begin position="722"/>
        <end position="752"/>
    </location>
</feature>
<reference evidence="6 7" key="1">
    <citation type="journal article" date="2014" name="Genome Announc.">
        <title>Draft Genome Sequence of Paenibacillus pini JCM 16418T, Isolated from the Rhizosphere of Pine Tree.</title>
        <authorList>
            <person name="Yuki M."/>
            <person name="Oshima K."/>
            <person name="Suda W."/>
            <person name="Oshida Y."/>
            <person name="Kitamura K."/>
            <person name="Iida Y."/>
            <person name="Hattori M."/>
            <person name="Ohkuma M."/>
        </authorList>
    </citation>
    <scope>NUCLEOTIDE SEQUENCE [LARGE SCALE GENOMIC DNA]</scope>
    <source>
        <strain evidence="6 7">JCM 16418</strain>
    </source>
</reference>
<dbReference type="PANTHER" id="PTHR32114">
    <property type="entry name" value="ABC TRANSPORTER ABCH.3"/>
    <property type="match status" value="1"/>
</dbReference>
<comment type="caution">
    <text evidence="6">The sequence shown here is derived from an EMBL/GenBank/DDBJ whole genome shotgun (WGS) entry which is preliminary data.</text>
</comment>
<sequence length="999" mass="114386">MISLEQWSSLRVKFAEFLSLKGSERRQMLQRLFHLEQYGDQLAAKLSRRVKENDAVLQTVEAEQQGLGNAGAEALKEAKHQLKNATGHADSSRKQLHEMNTRVEQRGKVRDWQLQRNTYQSQLDQLSAKSEQISVLEQKLSYSSSAQLIRPALIQWLESKKEWDQRQVVAISSQSEAEAAEQIAKQASAEDEAMQHKLSVEEPQLRQRQDQLEQAVDMQQESQKLQVMLNDLTQKKQETMSELDQQRQLLIKEQELLAKGQKRQSVLQESLNQLEVRSKERDTVNIAMRRLQRLRSCDDQLLQVQKELQQQEDKCVAARQKIEQSVGEQEAWQKKYEVILRERASYIEALSSWENRTILSLHQLDKEEELLRQALKQAQVHALSLALASELQSGAPCSVCGSTHHPSPAVMEEHTNRPAETLEAQLESLRDTRNRLQELRLTLRQLLHESRSLALTEHVETDAASDEVAASIEVVPSNASEDELKENTVDGLNELIEIESTVLELSRTLERIRNEISGFKAQQEDLRRSSERYVLEAEAGEHLLEQLRIKAVRLEEESLGLRQEWKQELPELEPQEAEFRLTEIQRKDAESEQVKERLQISVPFLEEKRQSVQSLEQRMIELDKALIQWDTQLQGKQELLIEKKKRLQVWVGEERAEELLEACKQQLLVLREKVAGSKQRRHEAELAGHEKAKAAAMAAQAAASACEHHQNAAARWEEQLASSPFETAEEVETSSLKPEQEAQHTEQVKQHRESEREAMIQLRKLDQQLAGDSVTEEEWQGLTAQLEQCRTADEEALQVRARAQRDLEDVEKRHIRWTELEQIRVQRHHEGEKLSKLQSCLRGNAFVEYIAEEQLMQVSQSASQRLRFLTKQRYALEVDSGGGFLIRDDANGGVRRPVSTLSGGETFLTSLSLALALSAQIQLRGQYPLQFFFLDEGFGTLDPELLDTVITSLERLHNDQLTVGIISHVPELRARLPRKLVVLPAEQAGAGSRIVVEQM</sequence>
<dbReference type="GO" id="GO:0004527">
    <property type="term" value="F:exonuclease activity"/>
    <property type="evidence" value="ECO:0007669"/>
    <property type="project" value="UniProtKB-KW"/>
</dbReference>
<feature type="coiled-coil region" evidence="4">
    <location>
        <begin position="294"/>
        <end position="328"/>
    </location>
</feature>
<evidence type="ECO:0000256" key="4">
    <source>
        <dbReference type="SAM" id="Coils"/>
    </source>
</evidence>
<keyword evidence="6" id="KW-0378">Hydrolase</keyword>